<dbReference type="SMART" id="SM01207">
    <property type="entry name" value="G3P_acyltransf"/>
    <property type="match status" value="1"/>
</dbReference>
<evidence type="ECO:0000256" key="2">
    <source>
        <dbReference type="ARBA" id="ARBA00022516"/>
    </source>
</evidence>
<protein>
    <recommendedName>
        <fullName evidence="10">Glycerol-3-phosphate acyltransferase</fullName>
    </recommendedName>
    <alternativeName>
        <fullName evidence="10">Acyl-PO4 G3P acyltransferase</fullName>
    </alternativeName>
    <alternativeName>
        <fullName evidence="10">Acyl-phosphate--glycerol-3-phosphate acyltransferase</fullName>
    </alternativeName>
    <alternativeName>
        <fullName evidence="10">G3P acyltransferase</fullName>
        <shortName evidence="10">GPAT</shortName>
        <ecNumber evidence="10">2.3.1.275</ecNumber>
    </alternativeName>
    <alternativeName>
        <fullName evidence="10">Lysophosphatidic acid synthase</fullName>
        <shortName evidence="10">LPA synthase</shortName>
    </alternativeName>
</protein>
<comment type="function">
    <text evidence="10">Catalyzes the transfer of an acyl group from acyl-phosphate (acyl-PO(4)) to glycerol-3-phosphate (G3P) to form lysophosphatidic acid (LPA). This enzyme utilizes acyl-phosphate as fatty acyl donor, but not acyl-CoA or acyl-ACP.</text>
</comment>
<reference evidence="11 12" key="1">
    <citation type="submission" date="2021-03" db="EMBL/GenBank/DDBJ databases">
        <title>Genomic Encyclopedia of Type Strains, Phase IV (KMG-IV): sequencing the most valuable type-strain genomes for metagenomic binning, comparative biology and taxonomic classification.</title>
        <authorList>
            <person name="Goeker M."/>
        </authorList>
    </citation>
    <scope>NUCLEOTIDE SEQUENCE [LARGE SCALE GENOMIC DNA]</scope>
    <source>
        <strain evidence="11 12">DSM 27563</strain>
    </source>
</reference>
<comment type="subunit">
    <text evidence="10">Probably interacts with PlsX.</text>
</comment>
<feature type="transmembrane region" description="Helical" evidence="10">
    <location>
        <begin position="87"/>
        <end position="105"/>
    </location>
</feature>
<comment type="caution">
    <text evidence="11">The sequence shown here is derived from an EMBL/GenBank/DDBJ whole genome shotgun (WGS) entry which is preliminary data.</text>
</comment>
<keyword evidence="4 10" id="KW-0812">Transmembrane</keyword>
<gene>
    <name evidence="10" type="primary">plsY</name>
    <name evidence="11" type="ORF">J2Z71_000598</name>
</gene>
<evidence type="ECO:0000256" key="3">
    <source>
        <dbReference type="ARBA" id="ARBA00022679"/>
    </source>
</evidence>
<evidence type="ECO:0000313" key="11">
    <source>
        <dbReference type="EMBL" id="MBP2025073.1"/>
    </source>
</evidence>
<evidence type="ECO:0000256" key="7">
    <source>
        <dbReference type="ARBA" id="ARBA00023136"/>
    </source>
</evidence>
<accession>A0ABS4KBC0</accession>
<organism evidence="11 12">
    <name type="scientific">Peptoniphilus stercorisuis</name>
    <dbReference type="NCBI Taxonomy" id="1436965"/>
    <lineage>
        <taxon>Bacteria</taxon>
        <taxon>Bacillati</taxon>
        <taxon>Bacillota</taxon>
        <taxon>Tissierellia</taxon>
        <taxon>Tissierellales</taxon>
        <taxon>Peptoniphilaceae</taxon>
        <taxon>Peptoniphilus</taxon>
    </lineage>
</organism>
<keyword evidence="9 10" id="KW-1208">Phospholipid metabolism</keyword>
<dbReference type="RefSeq" id="WP_210060378.1">
    <property type="nucleotide sequence ID" value="NZ_JAGGLJ010000004.1"/>
</dbReference>
<comment type="catalytic activity">
    <reaction evidence="10">
        <text>an acyl phosphate + sn-glycerol 3-phosphate = a 1-acyl-sn-glycero-3-phosphate + phosphate</text>
        <dbReference type="Rhea" id="RHEA:34075"/>
        <dbReference type="ChEBI" id="CHEBI:43474"/>
        <dbReference type="ChEBI" id="CHEBI:57597"/>
        <dbReference type="ChEBI" id="CHEBI:57970"/>
        <dbReference type="ChEBI" id="CHEBI:59918"/>
        <dbReference type="EC" id="2.3.1.275"/>
    </reaction>
</comment>
<feature type="transmembrane region" description="Helical" evidence="10">
    <location>
        <begin position="155"/>
        <end position="183"/>
    </location>
</feature>
<evidence type="ECO:0000256" key="8">
    <source>
        <dbReference type="ARBA" id="ARBA00023209"/>
    </source>
</evidence>
<evidence type="ECO:0000256" key="5">
    <source>
        <dbReference type="ARBA" id="ARBA00022989"/>
    </source>
</evidence>
<feature type="transmembrane region" description="Helical" evidence="10">
    <location>
        <begin position="6"/>
        <end position="24"/>
    </location>
</feature>
<proteinExistence type="inferred from homology"/>
<dbReference type="EMBL" id="JAGGLJ010000004">
    <property type="protein sequence ID" value="MBP2025073.1"/>
    <property type="molecule type" value="Genomic_DNA"/>
</dbReference>
<dbReference type="EC" id="2.3.1.275" evidence="10"/>
<sequence length="206" mass="23286">MKTIFIVILIGYFIGCFQTSYFIGKIFKKTDIRTLGNKNAGASNITIAFGWKYGLFVAITDILKPIISIFIIRLMFFKTINESDLMFLIYLNGLFVILGHNYPFFLNFKGGKGTASLIGLLFAINIKFGLIGLLTMIIVSFATDYIVLGTISLTLIFLFGTIFLNFNIYCIYIALFITILGIYKHIPNIKNIINKKEPGLRKSLKK</sequence>
<evidence type="ECO:0000313" key="12">
    <source>
        <dbReference type="Proteomes" id="UP001519306"/>
    </source>
</evidence>
<evidence type="ECO:0000256" key="6">
    <source>
        <dbReference type="ARBA" id="ARBA00023098"/>
    </source>
</evidence>
<comment type="subcellular location">
    <subcellularLocation>
        <location evidence="10">Cell membrane</location>
        <topology evidence="10">Multi-pass membrane protein</topology>
    </subcellularLocation>
</comment>
<evidence type="ECO:0000256" key="10">
    <source>
        <dbReference type="HAMAP-Rule" id="MF_01043"/>
    </source>
</evidence>
<dbReference type="PANTHER" id="PTHR30309">
    <property type="entry name" value="INNER MEMBRANE PROTEIN YGIH"/>
    <property type="match status" value="1"/>
</dbReference>
<keyword evidence="1 10" id="KW-1003">Cell membrane</keyword>
<dbReference type="Pfam" id="PF02660">
    <property type="entry name" value="G3P_acyltransf"/>
    <property type="match status" value="1"/>
</dbReference>
<name>A0ABS4KBC0_9FIRM</name>
<keyword evidence="8 10" id="KW-0594">Phospholipid biosynthesis</keyword>
<dbReference type="PANTHER" id="PTHR30309:SF0">
    <property type="entry name" value="GLYCEROL-3-PHOSPHATE ACYLTRANSFERASE-RELATED"/>
    <property type="match status" value="1"/>
</dbReference>
<comment type="similarity">
    <text evidence="10">Belongs to the PlsY family.</text>
</comment>
<dbReference type="Proteomes" id="UP001519306">
    <property type="component" value="Unassembled WGS sequence"/>
</dbReference>
<comment type="pathway">
    <text evidence="10">Lipid metabolism; phospholipid metabolism.</text>
</comment>
<evidence type="ECO:0000256" key="4">
    <source>
        <dbReference type="ARBA" id="ARBA00022692"/>
    </source>
</evidence>
<keyword evidence="2 10" id="KW-0444">Lipid biosynthesis</keyword>
<keyword evidence="6 10" id="KW-0443">Lipid metabolism</keyword>
<feature type="transmembrane region" description="Helical" evidence="10">
    <location>
        <begin position="117"/>
        <end position="143"/>
    </location>
</feature>
<dbReference type="GO" id="GO:0004366">
    <property type="term" value="F:glycerol-3-phosphate O-acyltransferase activity"/>
    <property type="evidence" value="ECO:0007669"/>
    <property type="project" value="UniProtKB-EC"/>
</dbReference>
<evidence type="ECO:0000256" key="9">
    <source>
        <dbReference type="ARBA" id="ARBA00023264"/>
    </source>
</evidence>
<keyword evidence="12" id="KW-1185">Reference proteome</keyword>
<feature type="transmembrane region" description="Helical" evidence="10">
    <location>
        <begin position="53"/>
        <end position="75"/>
    </location>
</feature>
<keyword evidence="3 10" id="KW-0808">Transferase</keyword>
<keyword evidence="11" id="KW-0012">Acyltransferase</keyword>
<dbReference type="HAMAP" id="MF_01043">
    <property type="entry name" value="PlsY"/>
    <property type="match status" value="1"/>
</dbReference>
<evidence type="ECO:0000256" key="1">
    <source>
        <dbReference type="ARBA" id="ARBA00022475"/>
    </source>
</evidence>
<keyword evidence="5 10" id="KW-1133">Transmembrane helix</keyword>
<keyword evidence="7 10" id="KW-0472">Membrane</keyword>
<dbReference type="InterPro" id="IPR003811">
    <property type="entry name" value="G3P_acylTferase_PlsY"/>
</dbReference>